<gene>
    <name evidence="1" type="ORF">IEQ44_16190</name>
</gene>
<dbReference type="Proteomes" id="UP000756387">
    <property type="component" value="Unassembled WGS sequence"/>
</dbReference>
<dbReference type="PANTHER" id="PTHR33332">
    <property type="entry name" value="REVERSE TRANSCRIPTASE DOMAIN-CONTAINING PROTEIN"/>
    <property type="match status" value="1"/>
</dbReference>
<feature type="non-terminal residue" evidence="1">
    <location>
        <position position="84"/>
    </location>
</feature>
<sequence length="84" mass="9132">TETALLKVLNDIRINTDNGLCTVLVLLDLSAAFDTIDHSILIDRLENWVGVTGSALEWFRSYLCDRSFTVAAGNVSSSPADITC</sequence>
<proteinExistence type="predicted"/>
<dbReference type="RefSeq" id="WP_193639451.1">
    <property type="nucleotide sequence ID" value="NZ_JADCSA010000727.1"/>
</dbReference>
<accession>A0ABR9RX93</accession>
<protein>
    <recommendedName>
        <fullName evidence="3">Reverse transcriptase domain-containing protein</fullName>
    </recommendedName>
</protein>
<evidence type="ECO:0008006" key="3">
    <source>
        <dbReference type="Google" id="ProtNLM"/>
    </source>
</evidence>
<reference evidence="1 2" key="1">
    <citation type="submission" date="2020-10" db="EMBL/GenBank/DDBJ databases">
        <title>Nocardioides sp. isolated from sludge.</title>
        <authorList>
            <person name="Zhang X."/>
        </authorList>
    </citation>
    <scope>NUCLEOTIDE SEQUENCE [LARGE SCALE GENOMIC DNA]</scope>
    <source>
        <strain evidence="1 2">Y6</strain>
    </source>
</reference>
<name>A0ABR9RX93_9ACTN</name>
<evidence type="ECO:0000313" key="1">
    <source>
        <dbReference type="EMBL" id="MBE7326172.1"/>
    </source>
</evidence>
<evidence type="ECO:0000313" key="2">
    <source>
        <dbReference type="Proteomes" id="UP000756387"/>
    </source>
</evidence>
<keyword evidence="2" id="KW-1185">Reference proteome</keyword>
<dbReference type="EMBL" id="JADCSA010000727">
    <property type="protein sequence ID" value="MBE7326172.1"/>
    <property type="molecule type" value="Genomic_DNA"/>
</dbReference>
<organism evidence="1 2">
    <name type="scientific">Nocardioides malaquae</name>
    <dbReference type="NCBI Taxonomy" id="2773426"/>
    <lineage>
        <taxon>Bacteria</taxon>
        <taxon>Bacillati</taxon>
        <taxon>Actinomycetota</taxon>
        <taxon>Actinomycetes</taxon>
        <taxon>Propionibacteriales</taxon>
        <taxon>Nocardioidaceae</taxon>
        <taxon>Nocardioides</taxon>
    </lineage>
</organism>
<feature type="non-terminal residue" evidence="1">
    <location>
        <position position="1"/>
    </location>
</feature>
<comment type="caution">
    <text evidence="1">The sequence shown here is derived from an EMBL/GenBank/DDBJ whole genome shotgun (WGS) entry which is preliminary data.</text>
</comment>